<dbReference type="AlphaFoldDB" id="A0A4Q9GIE3"/>
<evidence type="ECO:0000256" key="2">
    <source>
        <dbReference type="ARBA" id="ARBA00022862"/>
    </source>
</evidence>
<evidence type="ECO:0000256" key="5">
    <source>
        <dbReference type="PIRSR" id="PIRSR637944-1"/>
    </source>
</evidence>
<organism evidence="8 9">
    <name type="scientific">Hansschlegelia quercus</name>
    <dbReference type="NCBI Taxonomy" id="2528245"/>
    <lineage>
        <taxon>Bacteria</taxon>
        <taxon>Pseudomonadati</taxon>
        <taxon>Pseudomonadota</taxon>
        <taxon>Alphaproteobacteria</taxon>
        <taxon>Hyphomicrobiales</taxon>
        <taxon>Methylopilaceae</taxon>
        <taxon>Hansschlegelia</taxon>
    </lineage>
</organism>
<protein>
    <recommendedName>
        <fullName evidence="6">Glutathione-dependent peroxiredoxin</fullName>
        <ecNumber evidence="6">1.11.1.27</ecNumber>
    </recommendedName>
</protein>
<evidence type="ECO:0000313" key="9">
    <source>
        <dbReference type="Proteomes" id="UP000291613"/>
    </source>
</evidence>
<dbReference type="Pfam" id="PF08534">
    <property type="entry name" value="Redoxin"/>
    <property type="match status" value="1"/>
</dbReference>
<dbReference type="SUPFAM" id="SSF52833">
    <property type="entry name" value="Thioredoxin-like"/>
    <property type="match status" value="1"/>
</dbReference>
<dbReference type="RefSeq" id="WP_131004032.1">
    <property type="nucleotide sequence ID" value="NZ_JBHSZR010000001.1"/>
</dbReference>
<sequence length="161" mass="17072">MTIKVGDRLPNTTFRRLGPTGPETLMTEDLFAGKKAVLFAVPGAFTPTCSKNHLPGYLTNLDKLTDKGVEVVAVTAVNDPFVMDAWANSTGAKDKIEFLSDGNADFAKAIGLDLDASGGGLGTRSKRYAMVLDDMTITYLAVEDSPGKADLSSAEKLLEAI</sequence>
<comment type="catalytic activity">
    <reaction evidence="6">
        <text>a hydroperoxide + 2 glutathione = an alcohol + glutathione disulfide + H2O</text>
        <dbReference type="Rhea" id="RHEA:62632"/>
        <dbReference type="ChEBI" id="CHEBI:15377"/>
        <dbReference type="ChEBI" id="CHEBI:30879"/>
        <dbReference type="ChEBI" id="CHEBI:35924"/>
        <dbReference type="ChEBI" id="CHEBI:57925"/>
        <dbReference type="ChEBI" id="CHEBI:58297"/>
        <dbReference type="EC" id="1.11.1.27"/>
    </reaction>
</comment>
<dbReference type="GO" id="GO:0034599">
    <property type="term" value="P:cellular response to oxidative stress"/>
    <property type="evidence" value="ECO:0007669"/>
    <property type="project" value="InterPro"/>
</dbReference>
<dbReference type="GO" id="GO:0008379">
    <property type="term" value="F:thioredoxin peroxidase activity"/>
    <property type="evidence" value="ECO:0007669"/>
    <property type="project" value="InterPro"/>
</dbReference>
<name>A0A4Q9GIE3_9HYPH</name>
<evidence type="ECO:0000256" key="1">
    <source>
        <dbReference type="ARBA" id="ARBA00022559"/>
    </source>
</evidence>
<dbReference type="FunFam" id="3.40.30.10:FF:000020">
    <property type="entry name" value="Peroxiredoxin"/>
    <property type="match status" value="1"/>
</dbReference>
<dbReference type="PANTHER" id="PTHR10430:SF16">
    <property type="entry name" value="PEROXIREDOXIN-5, MITOCHONDRIAL"/>
    <property type="match status" value="1"/>
</dbReference>
<keyword evidence="2 6" id="KW-0049">Antioxidant</keyword>
<dbReference type="PANTHER" id="PTHR10430">
    <property type="entry name" value="PEROXIREDOXIN"/>
    <property type="match status" value="1"/>
</dbReference>
<comment type="function">
    <text evidence="6">Thiol-specific peroxidase that catalyzes the reduction of hydrogen peroxide and organic hydroperoxides to water and alcohols, respectively. Plays a role in cell protection against oxidative stress by detoxifying peroxides.</text>
</comment>
<dbReference type="CDD" id="cd03013">
    <property type="entry name" value="PRX5_like"/>
    <property type="match status" value="1"/>
</dbReference>
<reference evidence="8 9" key="1">
    <citation type="submission" date="2019-02" db="EMBL/GenBank/DDBJ databases">
        <title>Hansschlegelia quercus sp. nov., a novel methylotrophic bacterium from buds of oak (Quercus robur L.).</title>
        <authorList>
            <person name="Agafonova N.V."/>
            <person name="Kaparullina E.N."/>
            <person name="Grouzdev D.S."/>
            <person name="Doronina N.V."/>
        </authorList>
    </citation>
    <scope>NUCLEOTIDE SEQUENCE [LARGE SCALE GENOMIC DNA]</scope>
    <source>
        <strain evidence="8 9">Dub</strain>
    </source>
</reference>
<dbReference type="GO" id="GO:0042744">
    <property type="term" value="P:hydrogen peroxide catabolic process"/>
    <property type="evidence" value="ECO:0007669"/>
    <property type="project" value="TreeGrafter"/>
</dbReference>
<dbReference type="PROSITE" id="PS51352">
    <property type="entry name" value="THIOREDOXIN_2"/>
    <property type="match status" value="1"/>
</dbReference>
<comment type="caution">
    <text evidence="8">The sequence shown here is derived from an EMBL/GenBank/DDBJ whole genome shotgun (WGS) entry which is preliminary data.</text>
</comment>
<gene>
    <name evidence="8" type="ORF">EYR15_13320</name>
</gene>
<evidence type="ECO:0000313" key="8">
    <source>
        <dbReference type="EMBL" id="TBN51869.1"/>
    </source>
</evidence>
<dbReference type="GO" id="GO:0005737">
    <property type="term" value="C:cytoplasm"/>
    <property type="evidence" value="ECO:0007669"/>
    <property type="project" value="TreeGrafter"/>
</dbReference>
<evidence type="ECO:0000256" key="6">
    <source>
        <dbReference type="RuleBase" id="RU366011"/>
    </source>
</evidence>
<comment type="similarity">
    <text evidence="6">Belongs to the peroxiredoxin family. Prx5 subfamily.</text>
</comment>
<dbReference type="InterPro" id="IPR036249">
    <property type="entry name" value="Thioredoxin-like_sf"/>
</dbReference>
<dbReference type="InterPro" id="IPR013740">
    <property type="entry name" value="Redoxin"/>
</dbReference>
<keyword evidence="3 6" id="KW-0560">Oxidoreductase</keyword>
<dbReference type="Proteomes" id="UP000291613">
    <property type="component" value="Unassembled WGS sequence"/>
</dbReference>
<feature type="active site" description="Cysteine sulfenic acid (-SOH) intermediate" evidence="5">
    <location>
        <position position="49"/>
    </location>
</feature>
<evidence type="ECO:0000256" key="3">
    <source>
        <dbReference type="ARBA" id="ARBA00023002"/>
    </source>
</evidence>
<dbReference type="EC" id="1.11.1.27" evidence="6"/>
<evidence type="ECO:0000256" key="4">
    <source>
        <dbReference type="ARBA" id="ARBA00023284"/>
    </source>
</evidence>
<accession>A0A4Q9GIE3</accession>
<keyword evidence="4 6" id="KW-0676">Redox-active center</keyword>
<dbReference type="InterPro" id="IPR013766">
    <property type="entry name" value="Thioredoxin_domain"/>
</dbReference>
<feature type="domain" description="Thioredoxin" evidence="7">
    <location>
        <begin position="3"/>
        <end position="161"/>
    </location>
</feature>
<dbReference type="EMBL" id="SIUB01000006">
    <property type="protein sequence ID" value="TBN51869.1"/>
    <property type="molecule type" value="Genomic_DNA"/>
</dbReference>
<dbReference type="InterPro" id="IPR037944">
    <property type="entry name" value="PRX5-like"/>
</dbReference>
<keyword evidence="9" id="KW-1185">Reference proteome</keyword>
<proteinExistence type="inferred from homology"/>
<dbReference type="GO" id="GO:0045454">
    <property type="term" value="P:cell redox homeostasis"/>
    <property type="evidence" value="ECO:0007669"/>
    <property type="project" value="TreeGrafter"/>
</dbReference>
<dbReference type="Gene3D" id="3.40.30.10">
    <property type="entry name" value="Glutaredoxin"/>
    <property type="match status" value="1"/>
</dbReference>
<dbReference type="OrthoDB" id="9800621at2"/>
<keyword evidence="1 6" id="KW-0575">Peroxidase</keyword>
<evidence type="ECO:0000259" key="7">
    <source>
        <dbReference type="PROSITE" id="PS51352"/>
    </source>
</evidence>